<proteinExistence type="predicted"/>
<comment type="caution">
    <text evidence="1">The sequence shown here is derived from an EMBL/GenBank/DDBJ whole genome shotgun (WGS) entry which is preliminary data.</text>
</comment>
<keyword evidence="2" id="KW-1185">Reference proteome</keyword>
<reference evidence="1 2" key="1">
    <citation type="submission" date="2013-01" db="EMBL/GenBank/DDBJ databases">
        <authorList>
            <person name="Harkins D.M."/>
            <person name="Durkin A.S."/>
            <person name="Brinkac L.M."/>
            <person name="Haft D.H."/>
            <person name="Selengut J.D."/>
            <person name="Sanka R."/>
            <person name="DePew J."/>
            <person name="Purushe J."/>
            <person name="Whelen A.C."/>
            <person name="Vinetz J.M."/>
            <person name="Sutton G.G."/>
            <person name="Nierman W.C."/>
            <person name="Fouts D.E."/>
        </authorList>
    </citation>
    <scope>NUCLEOTIDE SEQUENCE [LARGE SCALE GENOMIC DNA]</scope>
    <source>
        <strain evidence="1 2">2007001578</strain>
    </source>
</reference>
<dbReference type="Proteomes" id="UP000012099">
    <property type="component" value="Unassembled WGS sequence"/>
</dbReference>
<name>A0ABN0IWA3_9LEPT</name>
<sequence>MLKNEFYICFYFVEKANWGNFINRNYGIFFNNSIIKKQFVSIFLKRYDKILGLKFLSNINKIEYTLSKI</sequence>
<protein>
    <submittedName>
        <fullName evidence="1">Uncharacterized protein</fullName>
    </submittedName>
</protein>
<dbReference type="EMBL" id="AHMH02000139">
    <property type="protein sequence ID" value="EMM98895.1"/>
    <property type="molecule type" value="Genomic_DNA"/>
</dbReference>
<accession>A0ABN0IWA3</accession>
<gene>
    <name evidence="1" type="ORF">LEP1GSC035_4707</name>
</gene>
<evidence type="ECO:0000313" key="1">
    <source>
        <dbReference type="EMBL" id="EMM98895.1"/>
    </source>
</evidence>
<evidence type="ECO:0000313" key="2">
    <source>
        <dbReference type="Proteomes" id="UP000012099"/>
    </source>
</evidence>
<organism evidence="1 2">
    <name type="scientific">Leptospira noguchii str. 2007001578</name>
    <dbReference type="NCBI Taxonomy" id="1049974"/>
    <lineage>
        <taxon>Bacteria</taxon>
        <taxon>Pseudomonadati</taxon>
        <taxon>Spirochaetota</taxon>
        <taxon>Spirochaetia</taxon>
        <taxon>Leptospirales</taxon>
        <taxon>Leptospiraceae</taxon>
        <taxon>Leptospira</taxon>
    </lineage>
</organism>